<dbReference type="EMBL" id="JBEFKJ010000003">
    <property type="protein sequence ID" value="KAL2046811.1"/>
    <property type="molecule type" value="Genomic_DNA"/>
</dbReference>
<dbReference type="Proteomes" id="UP001590950">
    <property type="component" value="Unassembled WGS sequence"/>
</dbReference>
<dbReference type="PANTHER" id="PTHR10026">
    <property type="entry name" value="CYCLIN"/>
    <property type="match status" value="1"/>
</dbReference>
<evidence type="ECO:0000259" key="2">
    <source>
        <dbReference type="Pfam" id="PF00134"/>
    </source>
</evidence>
<dbReference type="InterPro" id="IPR043198">
    <property type="entry name" value="Cyclin/Ssn8"/>
</dbReference>
<comment type="caution">
    <text evidence="3">The sequence shown here is derived from an EMBL/GenBank/DDBJ whole genome shotgun (WGS) entry which is preliminary data.</text>
</comment>
<dbReference type="Gene3D" id="1.10.472.10">
    <property type="entry name" value="Cyclin-like"/>
    <property type="match status" value="1"/>
</dbReference>
<proteinExistence type="predicted"/>
<evidence type="ECO:0000313" key="4">
    <source>
        <dbReference type="Proteomes" id="UP001590950"/>
    </source>
</evidence>
<accession>A0ABR4AMT5</accession>
<organism evidence="3 4">
    <name type="scientific">Stereocaulon virgatum</name>
    <dbReference type="NCBI Taxonomy" id="373712"/>
    <lineage>
        <taxon>Eukaryota</taxon>
        <taxon>Fungi</taxon>
        <taxon>Dikarya</taxon>
        <taxon>Ascomycota</taxon>
        <taxon>Pezizomycotina</taxon>
        <taxon>Lecanoromycetes</taxon>
        <taxon>OSLEUM clade</taxon>
        <taxon>Lecanoromycetidae</taxon>
        <taxon>Lecanorales</taxon>
        <taxon>Lecanorineae</taxon>
        <taxon>Stereocaulaceae</taxon>
        <taxon>Stereocaulon</taxon>
    </lineage>
</organism>
<dbReference type="CDD" id="cd20534">
    <property type="entry name" value="CYCLIN_CCNM_CCNQ_rpt1"/>
    <property type="match status" value="1"/>
</dbReference>
<dbReference type="Pfam" id="PF00134">
    <property type="entry name" value="Cyclin_N"/>
    <property type="match status" value="1"/>
</dbReference>
<gene>
    <name evidence="3" type="ORF">N7G274_000829</name>
</gene>
<dbReference type="InterPro" id="IPR036915">
    <property type="entry name" value="Cyclin-like_sf"/>
</dbReference>
<feature type="domain" description="Cyclin N-terminal" evidence="2">
    <location>
        <begin position="18"/>
        <end position="127"/>
    </location>
</feature>
<evidence type="ECO:0000313" key="3">
    <source>
        <dbReference type="EMBL" id="KAL2046811.1"/>
    </source>
</evidence>
<protein>
    <recommendedName>
        <fullName evidence="1">RNA polymerase II holoenzyme cyclin-like subunit</fullName>
    </recommendedName>
</protein>
<reference evidence="3 4" key="1">
    <citation type="submission" date="2024-09" db="EMBL/GenBank/DDBJ databases">
        <title>Rethinking Asexuality: The Enigmatic Case of Functional Sexual Genes in Lepraria (Stereocaulaceae).</title>
        <authorList>
            <person name="Doellman M."/>
            <person name="Sun Y."/>
            <person name="Barcenas-Pena A."/>
            <person name="Lumbsch H.T."/>
            <person name="Grewe F."/>
        </authorList>
    </citation>
    <scope>NUCLEOTIDE SEQUENCE [LARGE SCALE GENOMIC DNA]</scope>
    <source>
        <strain evidence="3 4">Mercado 3170</strain>
    </source>
</reference>
<dbReference type="InterPro" id="IPR006671">
    <property type="entry name" value="Cyclin_N"/>
</dbReference>
<sequence length="249" mass="27954">MAIPQNSIAFTDVMADLLRLPDETLSMTYMFINKYTRFQNSSTSPDPLDAYTLALACLSLASKSTESPRRMREIILPAHRLLHQYNDASGTESINKPLTVPSQTYNTLRATLVQAELILLRVLGFELRLPLPLDYLPRYLERAMEDAAKACEDYDSWPKEEQEEYGVVKSIMETGIGRACRATAVNVCKSYQLANLFPARAVALGSLYTVMKARGFEPLGDKQRWVQVISGRKVDAEDLEEVIEAIQPA</sequence>
<evidence type="ECO:0000256" key="1">
    <source>
        <dbReference type="ARBA" id="ARBA00014912"/>
    </source>
</evidence>
<dbReference type="InterPro" id="IPR048055">
    <property type="entry name" value="Cyclin-Q_first_cyclin_box"/>
</dbReference>
<name>A0ABR4AMT5_9LECA</name>
<keyword evidence="4" id="KW-1185">Reference proteome</keyword>
<dbReference type="SUPFAM" id="SSF47954">
    <property type="entry name" value="Cyclin-like"/>
    <property type="match status" value="1"/>
</dbReference>